<dbReference type="SUPFAM" id="SSF54695">
    <property type="entry name" value="POZ domain"/>
    <property type="match status" value="1"/>
</dbReference>
<dbReference type="KEGG" id="bcom:BAUCODRAFT_387901"/>
<dbReference type="EMBL" id="KB445552">
    <property type="protein sequence ID" value="EMC99029.1"/>
    <property type="molecule type" value="Genomic_DNA"/>
</dbReference>
<protein>
    <recommendedName>
        <fullName evidence="1">BTB domain-containing protein</fullName>
    </recommendedName>
</protein>
<dbReference type="RefSeq" id="XP_007674077.1">
    <property type="nucleotide sequence ID" value="XM_007675887.1"/>
</dbReference>
<dbReference type="InterPro" id="IPR000210">
    <property type="entry name" value="BTB/POZ_dom"/>
</dbReference>
<dbReference type="Gene3D" id="3.30.710.10">
    <property type="entry name" value="Potassium Channel Kv1.1, Chain A"/>
    <property type="match status" value="1"/>
</dbReference>
<dbReference type="AlphaFoldDB" id="M2NI54"/>
<dbReference type="GeneID" id="19113634"/>
<gene>
    <name evidence="2" type="ORF">BAUCODRAFT_387901</name>
</gene>
<feature type="domain" description="BTB" evidence="1">
    <location>
        <begin position="16"/>
        <end position="91"/>
    </location>
</feature>
<keyword evidence="3" id="KW-1185">Reference proteome</keyword>
<accession>M2NI54</accession>
<dbReference type="eggNOG" id="ENOG502T17B">
    <property type="taxonomic scope" value="Eukaryota"/>
</dbReference>
<evidence type="ECO:0000313" key="2">
    <source>
        <dbReference type="EMBL" id="EMC99029.1"/>
    </source>
</evidence>
<dbReference type="CDD" id="cd18186">
    <property type="entry name" value="BTB_POZ_ZBTB_KLHL-like"/>
    <property type="match status" value="1"/>
</dbReference>
<reference evidence="2 3" key="1">
    <citation type="journal article" date="2012" name="PLoS Pathog.">
        <title>Diverse lifestyles and strategies of plant pathogenesis encoded in the genomes of eighteen Dothideomycetes fungi.</title>
        <authorList>
            <person name="Ohm R.A."/>
            <person name="Feau N."/>
            <person name="Henrissat B."/>
            <person name="Schoch C.L."/>
            <person name="Horwitz B.A."/>
            <person name="Barry K.W."/>
            <person name="Condon B.J."/>
            <person name="Copeland A.C."/>
            <person name="Dhillon B."/>
            <person name="Glaser F."/>
            <person name="Hesse C.N."/>
            <person name="Kosti I."/>
            <person name="LaButti K."/>
            <person name="Lindquist E.A."/>
            <person name="Lucas S."/>
            <person name="Salamov A.A."/>
            <person name="Bradshaw R.E."/>
            <person name="Ciuffetti L."/>
            <person name="Hamelin R.C."/>
            <person name="Kema G.H.J."/>
            <person name="Lawrence C."/>
            <person name="Scott J.A."/>
            <person name="Spatafora J.W."/>
            <person name="Turgeon B.G."/>
            <person name="de Wit P.J.G.M."/>
            <person name="Zhong S."/>
            <person name="Goodwin S.B."/>
            <person name="Grigoriev I.V."/>
        </authorList>
    </citation>
    <scope>NUCLEOTIDE SEQUENCE [LARGE SCALE GENOMIC DNA]</scope>
    <source>
        <strain evidence="2 3">UAMH 10762</strain>
    </source>
</reference>
<sequence>MSPPSTPEKLPTANLFDEIIIVTVGKELKPFKTFSLHKGVVSYYSGYFQAALKENTFQEGQSKRIELPDEEVETFEHFVGWLYTRVLPGNSDDYTAEYNGLIKLWILGDKRQIPLLMNVTIDAMRDVLVKRWILPRMSLGLIWENTAPGAQLRRFWIHLMAQVGLRSSLKDEHKEFWVKDALWDVFRASYEMWRNGRATTLNKDAIAKLDLCEYHCHEDGLKCEKVA</sequence>
<dbReference type="PANTHER" id="PTHR47843">
    <property type="entry name" value="BTB DOMAIN-CONTAINING PROTEIN-RELATED"/>
    <property type="match status" value="1"/>
</dbReference>
<proteinExistence type="predicted"/>
<dbReference type="InterPro" id="IPR011333">
    <property type="entry name" value="SKP1/BTB/POZ_sf"/>
</dbReference>
<dbReference type="STRING" id="717646.M2NI54"/>
<dbReference type="OrthoDB" id="194443at2759"/>
<name>M2NI54_BAUPA</name>
<dbReference type="Pfam" id="PF00651">
    <property type="entry name" value="BTB"/>
    <property type="match status" value="1"/>
</dbReference>
<dbReference type="Proteomes" id="UP000011761">
    <property type="component" value="Unassembled WGS sequence"/>
</dbReference>
<organism evidence="2 3">
    <name type="scientific">Baudoinia panamericana (strain UAMH 10762)</name>
    <name type="common">Angels' share fungus</name>
    <name type="synonym">Baudoinia compniacensis (strain UAMH 10762)</name>
    <dbReference type="NCBI Taxonomy" id="717646"/>
    <lineage>
        <taxon>Eukaryota</taxon>
        <taxon>Fungi</taxon>
        <taxon>Dikarya</taxon>
        <taxon>Ascomycota</taxon>
        <taxon>Pezizomycotina</taxon>
        <taxon>Dothideomycetes</taxon>
        <taxon>Dothideomycetidae</taxon>
        <taxon>Mycosphaerellales</taxon>
        <taxon>Teratosphaeriaceae</taxon>
        <taxon>Baudoinia</taxon>
    </lineage>
</organism>
<dbReference type="PANTHER" id="PTHR47843:SF2">
    <property type="entry name" value="BTB DOMAIN-CONTAINING PROTEIN"/>
    <property type="match status" value="1"/>
</dbReference>
<dbReference type="PROSITE" id="PS50097">
    <property type="entry name" value="BTB"/>
    <property type="match status" value="1"/>
</dbReference>
<dbReference type="OMA" id="VFADFHI"/>
<dbReference type="HOGENOM" id="CLU_068279_5_2_1"/>
<evidence type="ECO:0000259" key="1">
    <source>
        <dbReference type="PROSITE" id="PS50097"/>
    </source>
</evidence>
<evidence type="ECO:0000313" key="3">
    <source>
        <dbReference type="Proteomes" id="UP000011761"/>
    </source>
</evidence>